<dbReference type="PANTHER" id="PTHR12143:SF38">
    <property type="entry name" value="ALPHA-1,2-MANNOSIDASE FAMILY PROTEIN (AFU_ORTHOLOGUE AFUA_5G10520)"/>
    <property type="match status" value="1"/>
</dbReference>
<protein>
    <submittedName>
        <fullName evidence="3">Glycosyl hydrolase</fullName>
    </submittedName>
</protein>
<keyword evidence="3" id="KW-0378">Hydrolase</keyword>
<evidence type="ECO:0000313" key="4">
    <source>
        <dbReference type="Proteomes" id="UP001480595"/>
    </source>
</evidence>
<dbReference type="InterPro" id="IPR041371">
    <property type="entry name" value="GH92_N"/>
</dbReference>
<proteinExistence type="predicted"/>
<evidence type="ECO:0000259" key="2">
    <source>
        <dbReference type="Pfam" id="PF17678"/>
    </source>
</evidence>
<evidence type="ECO:0000313" key="3">
    <source>
        <dbReference type="EMBL" id="KAK8037950.1"/>
    </source>
</evidence>
<gene>
    <name evidence="3" type="ORF">PG994_014717</name>
</gene>
<name>A0ABR1SUE2_9PEZI</name>
<dbReference type="Proteomes" id="UP001480595">
    <property type="component" value="Unassembled WGS sequence"/>
</dbReference>
<dbReference type="GeneID" id="92099189"/>
<dbReference type="RefSeq" id="XP_066707802.1">
    <property type="nucleotide sequence ID" value="XM_066866126.1"/>
</dbReference>
<comment type="caution">
    <text evidence="3">The sequence shown here is derived from an EMBL/GenBank/DDBJ whole genome shotgun (WGS) entry which is preliminary data.</text>
</comment>
<dbReference type="GO" id="GO:0016787">
    <property type="term" value="F:hydrolase activity"/>
    <property type="evidence" value="ECO:0007669"/>
    <property type="project" value="UniProtKB-KW"/>
</dbReference>
<evidence type="ECO:0000256" key="1">
    <source>
        <dbReference type="SAM" id="SignalP"/>
    </source>
</evidence>
<keyword evidence="1" id="KW-0732">Signal</keyword>
<dbReference type="Pfam" id="PF17678">
    <property type="entry name" value="Glyco_hydro_92N"/>
    <property type="match status" value="1"/>
</dbReference>
<dbReference type="EMBL" id="JAQQWL010000016">
    <property type="protein sequence ID" value="KAK8037950.1"/>
    <property type="molecule type" value="Genomic_DNA"/>
</dbReference>
<reference evidence="3 4" key="1">
    <citation type="submission" date="2023-01" db="EMBL/GenBank/DDBJ databases">
        <title>Analysis of 21 Apiospora genomes using comparative genomics revels a genus with tremendous synthesis potential of carbohydrate active enzymes and secondary metabolites.</title>
        <authorList>
            <person name="Sorensen T."/>
        </authorList>
    </citation>
    <scope>NUCLEOTIDE SEQUENCE [LARGE SCALE GENOMIC DNA]</scope>
    <source>
        <strain evidence="3 4">CBS 135458</strain>
    </source>
</reference>
<feature type="chain" id="PRO_5047128374" evidence="1">
    <location>
        <begin position="20"/>
        <end position="131"/>
    </location>
</feature>
<feature type="signal peptide" evidence="1">
    <location>
        <begin position="1"/>
        <end position="19"/>
    </location>
</feature>
<keyword evidence="4" id="KW-1185">Reference proteome</keyword>
<sequence length="131" mass="13406">MRLLGRAVTSLIACTAVSAGPTRDYTKHVALFIGTEGPVPGSAYSAGNVFPGATLPFGAVKVGIDTTRWNVSFAANAGYTPDGNVTAIAMLHESGTGGAPTYGLIPQMPLVTIEGVNLFDNLTYIASYPGG</sequence>
<dbReference type="InterPro" id="IPR050883">
    <property type="entry name" value="PNGase"/>
</dbReference>
<dbReference type="Gene3D" id="2.70.98.10">
    <property type="match status" value="1"/>
</dbReference>
<organism evidence="3 4">
    <name type="scientific">Apiospora phragmitis</name>
    <dbReference type="NCBI Taxonomy" id="2905665"/>
    <lineage>
        <taxon>Eukaryota</taxon>
        <taxon>Fungi</taxon>
        <taxon>Dikarya</taxon>
        <taxon>Ascomycota</taxon>
        <taxon>Pezizomycotina</taxon>
        <taxon>Sordariomycetes</taxon>
        <taxon>Xylariomycetidae</taxon>
        <taxon>Amphisphaeriales</taxon>
        <taxon>Apiosporaceae</taxon>
        <taxon>Apiospora</taxon>
    </lineage>
</organism>
<dbReference type="PANTHER" id="PTHR12143">
    <property type="entry name" value="PEPTIDE N-GLYCANASE PNGASE -RELATED"/>
    <property type="match status" value="1"/>
</dbReference>
<feature type="domain" description="Glycosyl hydrolase family 92 N-terminal" evidence="2">
    <location>
        <begin position="29"/>
        <end position="112"/>
    </location>
</feature>
<accession>A0ABR1SUE2</accession>
<dbReference type="InterPro" id="IPR014718">
    <property type="entry name" value="GH-type_carb-bd"/>
</dbReference>